<comment type="caution">
    <text evidence="2">The sequence shown here is derived from an EMBL/GenBank/DDBJ whole genome shotgun (WGS) entry which is preliminary data.</text>
</comment>
<gene>
    <name evidence="2" type="ORF">cubi_01450</name>
</gene>
<feature type="coiled-coil region" evidence="1">
    <location>
        <begin position="249"/>
        <end position="290"/>
    </location>
</feature>
<dbReference type="AlphaFoldDB" id="A0A1J4MGY9"/>
<dbReference type="VEuPathDB" id="CryptoDB:cubi_01450"/>
<name>A0A1J4MGY9_9CRYT</name>
<keyword evidence="3" id="KW-1185">Reference proteome</keyword>
<dbReference type="OrthoDB" id="342911at2759"/>
<sequence length="430" mass="49930">MVFQKENSDTNGWVAGCDPHTISFGSALFEITEKAARVRTLLEKKRRNEEICNLISASSESSLINNIKKEIIKENHVSFSKVADLIEAKLLDLGEKNEKCMSMNIKKSIEASNEAIKKNSTEIIEKVSSSITNNNHINDFSDSLVNLLLEHRNNIKDSLAELISIINQKESRISQEVCKFIVERDEKEKSIYLSQLNIIQKQYELIIRDLRKRNMFLERDIESKQFCEKKLHEQIKSMDNEAKEAVLLLEEKDFKINFLNSQINQLKDENQELRDKNINLLNKNQEITANYSNKYCLLRNKYLFLGIRFLHATLENLISSRRKEAFNILKNNSEFNSFNSKMTENLSKTFRNSAKYDSSTQIPIKVNESNLFNLLDVEKRIKEQEKEQSLVNALLSMISGQNYTQLALFTKIINQKRVEILTKVFSILKI</sequence>
<evidence type="ECO:0000313" key="3">
    <source>
        <dbReference type="Proteomes" id="UP000186176"/>
    </source>
</evidence>
<dbReference type="EMBL" id="LRBP01000025">
    <property type="protein sequence ID" value="OII72117.1"/>
    <property type="molecule type" value="Genomic_DNA"/>
</dbReference>
<keyword evidence="1" id="KW-0175">Coiled coil</keyword>
<accession>A0A1J4MGY9</accession>
<dbReference type="RefSeq" id="XP_028873689.1">
    <property type="nucleotide sequence ID" value="XM_029018462.1"/>
</dbReference>
<dbReference type="Proteomes" id="UP000186176">
    <property type="component" value="Unassembled WGS sequence"/>
</dbReference>
<organism evidence="2 3">
    <name type="scientific">Cryptosporidium ubiquitum</name>
    <dbReference type="NCBI Taxonomy" id="857276"/>
    <lineage>
        <taxon>Eukaryota</taxon>
        <taxon>Sar</taxon>
        <taxon>Alveolata</taxon>
        <taxon>Apicomplexa</taxon>
        <taxon>Conoidasida</taxon>
        <taxon>Coccidia</taxon>
        <taxon>Eucoccidiorida</taxon>
        <taxon>Eimeriorina</taxon>
        <taxon>Cryptosporidiidae</taxon>
        <taxon>Cryptosporidium</taxon>
    </lineage>
</organism>
<evidence type="ECO:0000256" key="1">
    <source>
        <dbReference type="SAM" id="Coils"/>
    </source>
</evidence>
<evidence type="ECO:0000313" key="2">
    <source>
        <dbReference type="EMBL" id="OII72117.1"/>
    </source>
</evidence>
<proteinExistence type="predicted"/>
<reference evidence="2 3" key="1">
    <citation type="submission" date="2016-10" db="EMBL/GenBank/DDBJ databases">
        <title>Reductive evolution of mitochondrial metabolism and differential evolution of invasion-related proteins in Cryptosporidium.</title>
        <authorList>
            <person name="Liu S."/>
            <person name="Roellig D.M."/>
            <person name="Guo Y."/>
            <person name="Li N."/>
            <person name="Frace M.A."/>
            <person name="Tang K."/>
            <person name="Zhang L."/>
            <person name="Feng Y."/>
            <person name="Xiao L."/>
        </authorList>
    </citation>
    <scope>NUCLEOTIDE SEQUENCE [LARGE SCALE GENOMIC DNA]</scope>
    <source>
        <strain evidence="2">39726</strain>
    </source>
</reference>
<dbReference type="GeneID" id="39978241"/>
<protein>
    <submittedName>
        <fullName evidence="2">Uncharacterized protein</fullName>
    </submittedName>
</protein>